<keyword evidence="1" id="KW-1133">Transmembrane helix</keyword>
<dbReference type="RefSeq" id="WP_040323499.1">
    <property type="nucleotide sequence ID" value="NZ_ALPT02000008.1"/>
</dbReference>
<feature type="transmembrane region" description="Helical" evidence="1">
    <location>
        <begin position="172"/>
        <end position="191"/>
    </location>
</feature>
<reference evidence="3 5" key="2">
    <citation type="submission" date="2014-01" db="EMBL/GenBank/DDBJ databases">
        <title>Draft genome sequencing of Bacillus alcalophilus CGMCC 1.3604.</title>
        <authorList>
            <person name="Yang J."/>
            <person name="Diao L."/>
            <person name="Yang S."/>
        </authorList>
    </citation>
    <scope>NUCLEOTIDE SEQUENCE [LARGE SCALE GENOMIC DNA]</scope>
    <source>
        <strain evidence="3 5">CGMCC 1.3604</strain>
    </source>
</reference>
<keyword evidence="1" id="KW-0812">Transmembrane</keyword>
<feature type="transmembrane region" description="Helical" evidence="1">
    <location>
        <begin position="47"/>
        <end position="67"/>
    </location>
</feature>
<dbReference type="EMBL" id="JALP01000106">
    <property type="protein sequence ID" value="THG90884.1"/>
    <property type="molecule type" value="Genomic_DNA"/>
</dbReference>
<dbReference type="Proteomes" id="UP000002754">
    <property type="component" value="Unassembled WGS sequence"/>
</dbReference>
<reference evidence="2 4" key="1">
    <citation type="journal article" date="2014" name="Genome Announc.">
        <title>Draft Genome Sequence of Bacillus alcalophilus AV1934, a Classic Alkaliphile Isolated from Human Feces in 1934.</title>
        <authorList>
            <person name="Attie O."/>
            <person name="Jayaprakash A."/>
            <person name="Shah H."/>
            <person name="Paulsen I.T."/>
            <person name="Morino M."/>
            <person name="Takahashi Y."/>
            <person name="Narumi I."/>
            <person name="Sachidanandam R."/>
            <person name="Satoh K."/>
            <person name="Ito M."/>
            <person name="Krulwich T.A."/>
        </authorList>
    </citation>
    <scope>NUCLEOTIDE SEQUENCE [LARGE SCALE GENOMIC DNA]</scope>
    <source>
        <strain evidence="2 4">AV1934</strain>
    </source>
</reference>
<evidence type="ECO:0000256" key="1">
    <source>
        <dbReference type="SAM" id="Phobius"/>
    </source>
</evidence>
<evidence type="ECO:0000313" key="4">
    <source>
        <dbReference type="Proteomes" id="UP000002754"/>
    </source>
</evidence>
<feature type="transmembrane region" description="Helical" evidence="1">
    <location>
        <begin position="12"/>
        <end position="41"/>
    </location>
</feature>
<dbReference type="OrthoDB" id="1786466at2"/>
<dbReference type="AlphaFoldDB" id="A0A094WRA2"/>
<dbReference type="eggNOG" id="ENOG5032S6Y">
    <property type="taxonomic scope" value="Bacteria"/>
</dbReference>
<proteinExistence type="predicted"/>
<keyword evidence="1" id="KW-0472">Membrane</keyword>
<dbReference type="Proteomes" id="UP000297014">
    <property type="component" value="Unassembled WGS sequence"/>
</dbReference>
<dbReference type="STRING" id="1218173.BALCAV_0203660"/>
<feature type="transmembrane region" description="Helical" evidence="1">
    <location>
        <begin position="240"/>
        <end position="258"/>
    </location>
</feature>
<feature type="transmembrane region" description="Helical" evidence="1">
    <location>
        <begin position="88"/>
        <end position="116"/>
    </location>
</feature>
<gene>
    <name evidence="3" type="ORF">AJ85_08245</name>
    <name evidence="2" type="ORF">BALCAV_0203660</name>
</gene>
<protein>
    <submittedName>
        <fullName evidence="2">Uncharacterized protein</fullName>
    </submittedName>
</protein>
<evidence type="ECO:0000313" key="3">
    <source>
        <dbReference type="EMBL" id="THG90884.1"/>
    </source>
</evidence>
<evidence type="ECO:0000313" key="5">
    <source>
        <dbReference type="Proteomes" id="UP000297014"/>
    </source>
</evidence>
<evidence type="ECO:0000313" key="2">
    <source>
        <dbReference type="EMBL" id="KGA98593.1"/>
    </source>
</evidence>
<keyword evidence="4" id="KW-1185">Reference proteome</keyword>
<name>A0A094WRA2_ALKAL</name>
<accession>A0A094WRA2</accession>
<dbReference type="EMBL" id="ALPT02000008">
    <property type="protein sequence ID" value="KGA98593.1"/>
    <property type="molecule type" value="Genomic_DNA"/>
</dbReference>
<sequence>MSAWIQLVKKEFRLGIGMLYAVLAGTLVITTVSFIASIIGGMPFEQITMFALLLLFFHLFFLIIYLLNSLQKEKLQFWLHNPLPGYALLLAKIAAGVISMVLSMIFTTFLFFIPILLGGLSFSLDQSGVSVLPEAITLFLSLFVNFSLQMTVVFLFFWVIYLCSQNYLNTGFSFILTLFLFLLSMFIYGQFTQTSFFSSLTNWGLISLENTTSWFNFTHSIDKISITLEQTSPSFYMGRYVIEGLILIGLFFVTSWLLDRKIEV</sequence>
<organism evidence="2 4">
    <name type="scientific">Alkalihalobacillus alcalophilus ATCC 27647 = CGMCC 1.3604</name>
    <dbReference type="NCBI Taxonomy" id="1218173"/>
    <lineage>
        <taxon>Bacteria</taxon>
        <taxon>Bacillati</taxon>
        <taxon>Bacillota</taxon>
        <taxon>Bacilli</taxon>
        <taxon>Bacillales</taxon>
        <taxon>Bacillaceae</taxon>
        <taxon>Alkalihalobacillus</taxon>
    </lineage>
</organism>
<comment type="caution">
    <text evidence="2">The sequence shown here is derived from an EMBL/GenBank/DDBJ whole genome shotgun (WGS) entry which is preliminary data.</text>
</comment>
<feature type="transmembrane region" description="Helical" evidence="1">
    <location>
        <begin position="136"/>
        <end position="160"/>
    </location>
</feature>